<dbReference type="CDD" id="cd06223">
    <property type="entry name" value="PRTases_typeI"/>
    <property type="match status" value="1"/>
</dbReference>
<evidence type="ECO:0008006" key="3">
    <source>
        <dbReference type="Google" id="ProtNLM"/>
    </source>
</evidence>
<accession>A0ABV4N522</accession>
<evidence type="ECO:0000313" key="2">
    <source>
        <dbReference type="Proteomes" id="UP001570071"/>
    </source>
</evidence>
<gene>
    <name evidence="1" type="ORF">AB6D66_25955</name>
</gene>
<dbReference type="InterPro" id="IPR029057">
    <property type="entry name" value="PRTase-like"/>
</dbReference>
<dbReference type="SUPFAM" id="SSF53271">
    <property type="entry name" value="PRTase-like"/>
    <property type="match status" value="1"/>
</dbReference>
<comment type="caution">
    <text evidence="1">The sequence shown here is derived from an EMBL/GenBank/DDBJ whole genome shotgun (WGS) entry which is preliminary data.</text>
</comment>
<name>A0ABV4N522_9VIBR</name>
<dbReference type="Gene3D" id="3.40.50.2020">
    <property type="match status" value="1"/>
</dbReference>
<proteinExistence type="predicted"/>
<keyword evidence="2" id="KW-1185">Reference proteome</keyword>
<dbReference type="InterPro" id="IPR000836">
    <property type="entry name" value="PRTase_dom"/>
</dbReference>
<organism evidence="1 2">
    <name type="scientific">Vibrio pomeroyi</name>
    <dbReference type="NCBI Taxonomy" id="198832"/>
    <lineage>
        <taxon>Bacteria</taxon>
        <taxon>Pseudomonadati</taxon>
        <taxon>Pseudomonadota</taxon>
        <taxon>Gammaproteobacteria</taxon>
        <taxon>Vibrionales</taxon>
        <taxon>Vibrionaceae</taxon>
        <taxon>Vibrio</taxon>
    </lineage>
</organism>
<protein>
    <recommendedName>
        <fullName evidence="3">ComF family protein</fullName>
    </recommendedName>
</protein>
<evidence type="ECO:0000313" key="1">
    <source>
        <dbReference type="EMBL" id="MEZ8724514.1"/>
    </source>
</evidence>
<dbReference type="RefSeq" id="WP_372126895.1">
    <property type="nucleotide sequence ID" value="NZ_JBFSSG010000133.1"/>
</dbReference>
<reference evidence="1 2" key="1">
    <citation type="journal article" date="2024" name="ISME J.">
        <title>Tailless and filamentous prophages are predominant in marine Vibrio.</title>
        <authorList>
            <person name="Steensen K."/>
            <person name="Seneca J."/>
            <person name="Bartlau N."/>
            <person name="Yu X.A."/>
            <person name="Hussain F.A."/>
            <person name="Polz M.F."/>
        </authorList>
    </citation>
    <scope>NUCLEOTIDE SEQUENCE [LARGE SCALE GENOMIC DNA]</scope>
    <source>
        <strain evidence="1 2">10N.239.312.F12</strain>
    </source>
</reference>
<dbReference type="Proteomes" id="UP001570071">
    <property type="component" value="Unassembled WGS sequence"/>
</dbReference>
<dbReference type="EMBL" id="JBFSSG010000133">
    <property type="protein sequence ID" value="MEZ8724514.1"/>
    <property type="molecule type" value="Genomic_DNA"/>
</dbReference>
<sequence length="183" mass="20620">MSDKYEEGEIYRFFSYHPYRKDGDHNLDRDTNTFRIMDLKNPTARNHKSAVAHLGDLFAGGIDYMMEKIGISKVQLAIVPSSKKDKVSVGLEGVIGYTDAKEVLYNRKFLVRTQDIDSAHEGGIRSERQHLETIRVDVVPEPNIPLIIFDDVATTGTSLEACEKLIRESGVKEVYMLALGRTA</sequence>